<keyword evidence="2" id="KW-1185">Reference proteome</keyword>
<dbReference type="EMBL" id="CM042013">
    <property type="protein sequence ID" value="KAI3736969.1"/>
    <property type="molecule type" value="Genomic_DNA"/>
</dbReference>
<gene>
    <name evidence="1" type="ORF">L2E82_26959</name>
</gene>
<dbReference type="Proteomes" id="UP001055811">
    <property type="component" value="Linkage Group LG05"/>
</dbReference>
<comment type="caution">
    <text evidence="1">The sequence shown here is derived from an EMBL/GenBank/DDBJ whole genome shotgun (WGS) entry which is preliminary data.</text>
</comment>
<proteinExistence type="predicted"/>
<sequence>MQILHMNKGEGETSYAKNSLLQKKIILVASSMVEAAIVNILWEVVSCQESSLRPFFFKSPLALSGMFFDYET</sequence>
<evidence type="ECO:0000313" key="1">
    <source>
        <dbReference type="EMBL" id="KAI3736969.1"/>
    </source>
</evidence>
<name>A0ACB9CRN8_CICIN</name>
<reference evidence="2" key="1">
    <citation type="journal article" date="2022" name="Mol. Ecol. Resour.">
        <title>The genomes of chicory, endive, great burdock and yacon provide insights into Asteraceae palaeo-polyploidization history and plant inulin production.</title>
        <authorList>
            <person name="Fan W."/>
            <person name="Wang S."/>
            <person name="Wang H."/>
            <person name="Wang A."/>
            <person name="Jiang F."/>
            <person name="Liu H."/>
            <person name="Zhao H."/>
            <person name="Xu D."/>
            <person name="Zhang Y."/>
        </authorList>
    </citation>
    <scope>NUCLEOTIDE SEQUENCE [LARGE SCALE GENOMIC DNA]</scope>
    <source>
        <strain evidence="2">cv. Punajuju</strain>
    </source>
</reference>
<protein>
    <submittedName>
        <fullName evidence="1">Uncharacterized protein</fullName>
    </submittedName>
</protein>
<accession>A0ACB9CRN8</accession>
<evidence type="ECO:0000313" key="2">
    <source>
        <dbReference type="Proteomes" id="UP001055811"/>
    </source>
</evidence>
<reference evidence="1 2" key="2">
    <citation type="journal article" date="2022" name="Mol. Ecol. Resour.">
        <title>The genomes of chicory, endive, great burdock and yacon provide insights into Asteraceae paleo-polyploidization history and plant inulin production.</title>
        <authorList>
            <person name="Fan W."/>
            <person name="Wang S."/>
            <person name="Wang H."/>
            <person name="Wang A."/>
            <person name="Jiang F."/>
            <person name="Liu H."/>
            <person name="Zhao H."/>
            <person name="Xu D."/>
            <person name="Zhang Y."/>
        </authorList>
    </citation>
    <scope>NUCLEOTIDE SEQUENCE [LARGE SCALE GENOMIC DNA]</scope>
    <source>
        <strain evidence="2">cv. Punajuju</strain>
        <tissue evidence="1">Leaves</tissue>
    </source>
</reference>
<organism evidence="1 2">
    <name type="scientific">Cichorium intybus</name>
    <name type="common">Chicory</name>
    <dbReference type="NCBI Taxonomy" id="13427"/>
    <lineage>
        <taxon>Eukaryota</taxon>
        <taxon>Viridiplantae</taxon>
        <taxon>Streptophyta</taxon>
        <taxon>Embryophyta</taxon>
        <taxon>Tracheophyta</taxon>
        <taxon>Spermatophyta</taxon>
        <taxon>Magnoliopsida</taxon>
        <taxon>eudicotyledons</taxon>
        <taxon>Gunneridae</taxon>
        <taxon>Pentapetalae</taxon>
        <taxon>asterids</taxon>
        <taxon>campanulids</taxon>
        <taxon>Asterales</taxon>
        <taxon>Asteraceae</taxon>
        <taxon>Cichorioideae</taxon>
        <taxon>Cichorieae</taxon>
        <taxon>Cichoriinae</taxon>
        <taxon>Cichorium</taxon>
    </lineage>
</organism>